<feature type="transmembrane region" description="Helical" evidence="1">
    <location>
        <begin position="99"/>
        <end position="123"/>
    </location>
</feature>
<gene>
    <name evidence="2" type="ORF">AFUS01_LOCUS36456</name>
</gene>
<organism evidence="2 3">
    <name type="scientific">Allacma fusca</name>
    <dbReference type="NCBI Taxonomy" id="39272"/>
    <lineage>
        <taxon>Eukaryota</taxon>
        <taxon>Metazoa</taxon>
        <taxon>Ecdysozoa</taxon>
        <taxon>Arthropoda</taxon>
        <taxon>Hexapoda</taxon>
        <taxon>Collembola</taxon>
        <taxon>Symphypleona</taxon>
        <taxon>Sminthuridae</taxon>
        <taxon>Allacma</taxon>
    </lineage>
</organism>
<feature type="transmembrane region" description="Helical" evidence="1">
    <location>
        <begin position="7"/>
        <end position="33"/>
    </location>
</feature>
<dbReference type="AlphaFoldDB" id="A0A8J2L6B0"/>
<evidence type="ECO:0000313" key="3">
    <source>
        <dbReference type="Proteomes" id="UP000708208"/>
    </source>
</evidence>
<keyword evidence="1" id="KW-0472">Membrane</keyword>
<keyword evidence="1" id="KW-0812">Transmembrane</keyword>
<reference evidence="2" key="1">
    <citation type="submission" date="2021-06" db="EMBL/GenBank/DDBJ databases">
        <authorList>
            <person name="Hodson N. C."/>
            <person name="Mongue J. A."/>
            <person name="Jaron S. K."/>
        </authorList>
    </citation>
    <scope>NUCLEOTIDE SEQUENCE</scope>
</reference>
<dbReference type="Proteomes" id="UP000708208">
    <property type="component" value="Unassembled WGS sequence"/>
</dbReference>
<dbReference type="EMBL" id="CAJVCH010539625">
    <property type="protein sequence ID" value="CAG7826402.1"/>
    <property type="molecule type" value="Genomic_DNA"/>
</dbReference>
<comment type="caution">
    <text evidence="2">The sequence shown here is derived from an EMBL/GenBank/DDBJ whole genome shotgun (WGS) entry which is preliminary data.</text>
</comment>
<name>A0A8J2L6B0_9HEXA</name>
<keyword evidence="3" id="KW-1185">Reference proteome</keyword>
<protein>
    <submittedName>
        <fullName evidence="2">Uncharacterized protein</fullName>
    </submittedName>
</protein>
<sequence>MSSSPCIFYCLILAWMNSILVLLPVYATIFYVIMLLTTPEEFQTKLVEPEDVYQKFLNFSPPVQHTLGISLIVFWMFVLTLSILLLMCMRQRYVVGLKFWFRGNLLLAIICAPLNLVILIRYFTPKDVVVLVLSIAFCALVLFVVGCCVRAMVDGAKQIPESHS</sequence>
<keyword evidence="1" id="KW-1133">Transmembrane helix</keyword>
<evidence type="ECO:0000313" key="2">
    <source>
        <dbReference type="EMBL" id="CAG7826402.1"/>
    </source>
</evidence>
<accession>A0A8J2L6B0</accession>
<feature type="transmembrane region" description="Helical" evidence="1">
    <location>
        <begin position="67"/>
        <end position="87"/>
    </location>
</feature>
<evidence type="ECO:0000256" key="1">
    <source>
        <dbReference type="SAM" id="Phobius"/>
    </source>
</evidence>
<feature type="transmembrane region" description="Helical" evidence="1">
    <location>
        <begin position="129"/>
        <end position="153"/>
    </location>
</feature>
<proteinExistence type="predicted"/>